<keyword evidence="6" id="KW-1185">Reference proteome</keyword>
<gene>
    <name evidence="5" type="ORF">ITX44_14730</name>
</gene>
<organism evidence="5 6">
    <name type="scientific">Actinacidiphila acididurans</name>
    <dbReference type="NCBI Taxonomy" id="2784346"/>
    <lineage>
        <taxon>Bacteria</taxon>
        <taxon>Bacillati</taxon>
        <taxon>Actinomycetota</taxon>
        <taxon>Actinomycetes</taxon>
        <taxon>Kitasatosporales</taxon>
        <taxon>Streptomycetaceae</taxon>
        <taxon>Actinacidiphila</taxon>
    </lineage>
</organism>
<sequence length="252" mass="27083">MYHSVGDCRDDPYRITVSPRRLARQLRWLARHGLRGVGVGDLLAAHAAGTAGRLVGLTFDDGYDDFRTHALPLLLAGGHTATVFVLPGRLGDENVWDPRGPRKRLLDAAGIREIAAAGMEIGSHGLLHRDLTRLHEVSLTAEVRGSRRRIEDLTGTAPAGFCYPYGALDARVLPAVKAAGYAYACAVAPGPLAGTHALPRDYAGQADTGPRLAAKRWRHRLRRPVLHDPPPADGPQRHPESPTLPALPGGDT</sequence>
<dbReference type="CDD" id="cd10918">
    <property type="entry name" value="CE4_NodB_like_5s_6s"/>
    <property type="match status" value="1"/>
</dbReference>
<dbReference type="EMBL" id="JADKYB010000007">
    <property type="protein sequence ID" value="MBM9505786.1"/>
    <property type="molecule type" value="Genomic_DNA"/>
</dbReference>
<dbReference type="InterPro" id="IPR002509">
    <property type="entry name" value="NODB_dom"/>
</dbReference>
<evidence type="ECO:0000313" key="5">
    <source>
        <dbReference type="EMBL" id="MBM9505786.1"/>
    </source>
</evidence>
<dbReference type="PANTHER" id="PTHR34216:SF3">
    <property type="entry name" value="POLY-BETA-1,6-N-ACETYL-D-GLUCOSAMINE N-DEACETYLASE"/>
    <property type="match status" value="1"/>
</dbReference>
<evidence type="ECO:0000259" key="4">
    <source>
        <dbReference type="PROSITE" id="PS51677"/>
    </source>
</evidence>
<keyword evidence="2" id="KW-0732">Signal</keyword>
<evidence type="ECO:0000313" key="6">
    <source>
        <dbReference type="Proteomes" id="UP000749040"/>
    </source>
</evidence>
<protein>
    <submittedName>
        <fullName evidence="5">Polysaccharide deacetylase family protein</fullName>
    </submittedName>
</protein>
<feature type="domain" description="NodB homology" evidence="4">
    <location>
        <begin position="53"/>
        <end position="252"/>
    </location>
</feature>
<proteinExistence type="predicted"/>
<dbReference type="InterPro" id="IPR051398">
    <property type="entry name" value="Polysacch_Deacetylase"/>
</dbReference>
<dbReference type="PANTHER" id="PTHR34216">
    <property type="match status" value="1"/>
</dbReference>
<dbReference type="Pfam" id="PF01522">
    <property type="entry name" value="Polysacc_deac_1"/>
    <property type="match status" value="1"/>
</dbReference>
<reference evidence="5 6" key="1">
    <citation type="submission" date="2021-01" db="EMBL/GenBank/DDBJ databases">
        <title>Streptomyces acididurans sp. nov., isolated from a peat swamp forest soil.</title>
        <authorList>
            <person name="Chantavorakit T."/>
            <person name="Duangmal K."/>
        </authorList>
    </citation>
    <scope>NUCLEOTIDE SEQUENCE [LARGE SCALE GENOMIC DNA]</scope>
    <source>
        <strain evidence="5 6">KK5PA1</strain>
    </source>
</reference>
<dbReference type="Gene3D" id="3.20.20.370">
    <property type="entry name" value="Glycoside hydrolase/deacetylase"/>
    <property type="match status" value="1"/>
</dbReference>
<feature type="region of interest" description="Disordered" evidence="3">
    <location>
        <begin position="221"/>
        <end position="252"/>
    </location>
</feature>
<dbReference type="Proteomes" id="UP000749040">
    <property type="component" value="Unassembled WGS sequence"/>
</dbReference>
<dbReference type="InterPro" id="IPR011330">
    <property type="entry name" value="Glyco_hydro/deAcase_b/a-brl"/>
</dbReference>
<comment type="caution">
    <text evidence="5">The sequence shown here is derived from an EMBL/GenBank/DDBJ whole genome shotgun (WGS) entry which is preliminary data.</text>
</comment>
<accession>A0ABS2TS23</accession>
<evidence type="ECO:0000256" key="1">
    <source>
        <dbReference type="ARBA" id="ARBA00004613"/>
    </source>
</evidence>
<name>A0ABS2TS23_9ACTN</name>
<dbReference type="PROSITE" id="PS51677">
    <property type="entry name" value="NODB"/>
    <property type="match status" value="1"/>
</dbReference>
<evidence type="ECO:0000256" key="3">
    <source>
        <dbReference type="SAM" id="MobiDB-lite"/>
    </source>
</evidence>
<comment type="subcellular location">
    <subcellularLocation>
        <location evidence="1">Secreted</location>
    </subcellularLocation>
</comment>
<evidence type="ECO:0000256" key="2">
    <source>
        <dbReference type="ARBA" id="ARBA00022729"/>
    </source>
</evidence>
<dbReference type="SUPFAM" id="SSF88713">
    <property type="entry name" value="Glycoside hydrolase/deacetylase"/>
    <property type="match status" value="1"/>
</dbReference>